<evidence type="ECO:0000256" key="3">
    <source>
        <dbReference type="RuleBase" id="RU361240"/>
    </source>
</evidence>
<gene>
    <name evidence="6" type="ORF">Cpir12675_001881</name>
</gene>
<feature type="domain" description="Peptidase M28" evidence="5">
    <location>
        <begin position="106"/>
        <end position="334"/>
    </location>
</feature>
<dbReference type="InterPro" id="IPR037457">
    <property type="entry name" value="M28_QC"/>
</dbReference>
<evidence type="ECO:0000259" key="5">
    <source>
        <dbReference type="Pfam" id="PF04389"/>
    </source>
</evidence>
<dbReference type="CDD" id="cd03880">
    <property type="entry name" value="M28_QC_like"/>
    <property type="match status" value="1"/>
</dbReference>
<accession>A0ABR3ZCK2</accession>
<comment type="caution">
    <text evidence="6">The sequence shown here is derived from an EMBL/GenBank/DDBJ whole genome shotgun (WGS) entry which is preliminary data.</text>
</comment>
<keyword evidence="1" id="KW-0808">Transferase</keyword>
<keyword evidence="7" id="KW-1185">Reference proteome</keyword>
<dbReference type="Pfam" id="PF04389">
    <property type="entry name" value="Peptidase_M28"/>
    <property type="match status" value="1"/>
</dbReference>
<evidence type="ECO:0000256" key="2">
    <source>
        <dbReference type="ARBA" id="ARBA00023315"/>
    </source>
</evidence>
<dbReference type="Proteomes" id="UP001583280">
    <property type="component" value="Unassembled WGS sequence"/>
</dbReference>
<dbReference type="InterPro" id="IPR007484">
    <property type="entry name" value="Peptidase_M28"/>
</dbReference>
<dbReference type="SUPFAM" id="SSF53187">
    <property type="entry name" value="Zn-dependent exopeptidases"/>
    <property type="match status" value="1"/>
</dbReference>
<evidence type="ECO:0000313" key="6">
    <source>
        <dbReference type="EMBL" id="KAL1898416.1"/>
    </source>
</evidence>
<name>A0ABR3ZCK2_9PEZI</name>
<dbReference type="PANTHER" id="PTHR12283:SF6">
    <property type="entry name" value="GLUTAMINYL-PEPTIDE CYCLOTRANSFERASE-RELATED"/>
    <property type="match status" value="1"/>
</dbReference>
<feature type="region of interest" description="Disordered" evidence="4">
    <location>
        <begin position="352"/>
        <end position="383"/>
    </location>
</feature>
<dbReference type="Gene3D" id="3.40.630.10">
    <property type="entry name" value="Zn peptidases"/>
    <property type="match status" value="1"/>
</dbReference>
<evidence type="ECO:0000256" key="1">
    <source>
        <dbReference type="ARBA" id="ARBA00022679"/>
    </source>
</evidence>
<protein>
    <recommendedName>
        <fullName evidence="3">Peptide hydrolase</fullName>
        <ecNumber evidence="3">3.4.-.-</ecNumber>
    </recommendedName>
</protein>
<proteinExistence type="inferred from homology"/>
<dbReference type="PANTHER" id="PTHR12283">
    <property type="entry name" value="GLUTAMINYL-PEPTIDE CYCLOTRANSFERASE"/>
    <property type="match status" value="1"/>
</dbReference>
<organism evidence="6 7">
    <name type="scientific">Ceratocystis pirilliformis</name>
    <dbReference type="NCBI Taxonomy" id="259994"/>
    <lineage>
        <taxon>Eukaryota</taxon>
        <taxon>Fungi</taxon>
        <taxon>Dikarya</taxon>
        <taxon>Ascomycota</taxon>
        <taxon>Pezizomycotina</taxon>
        <taxon>Sordariomycetes</taxon>
        <taxon>Hypocreomycetidae</taxon>
        <taxon>Microascales</taxon>
        <taxon>Ceratocystidaceae</taxon>
        <taxon>Ceratocystis</taxon>
    </lineage>
</organism>
<dbReference type="EMBL" id="JAWDJO010000032">
    <property type="protein sequence ID" value="KAL1898416.1"/>
    <property type="molecule type" value="Genomic_DNA"/>
</dbReference>
<evidence type="ECO:0000256" key="4">
    <source>
        <dbReference type="SAM" id="MobiDB-lite"/>
    </source>
</evidence>
<comment type="similarity">
    <text evidence="3">Belongs to the peptidase M28 family.</text>
</comment>
<keyword evidence="2" id="KW-0012">Acyltransferase</keyword>
<dbReference type="InterPro" id="IPR040234">
    <property type="entry name" value="QC/QCL"/>
</dbReference>
<keyword evidence="3" id="KW-0479">Metal-binding</keyword>
<keyword evidence="3" id="KW-0862">Zinc</keyword>
<sequence>MTTANAFKELSDDVLHLLPEVGDDFAIDNPRGLLAPLLITRVPGTPGQIAAQRHFIDFFSQSLPKWDIGIHNITSKTPVTGDDEIPFVNLFFTRDPPWASGGDVGRLTLVAHYDSKYTPKGFIGATDSAAPCAMLMHVARSIDQALTDKWDAVEASGEAGMDEERGVQILLLDGEEAWEKWTDEDSLYGSRALAEDWESEAYPAMSTFRNRLSSIDLFLLLDLLGSPNPKVPSYFVTTHWAYHNMAMLEKRLRSLGKLESTVTAPFLPEIDKVAEDFKYPSGISDDHLPFMHRGVPILHIIPSDFPSVWHKIEDDGKHLDIAVCHDWAKIVTAFAIEWMELEDYIILARKGESGSSPKVRRDEGSQEGDGDAHGQYASARSEL</sequence>
<dbReference type="EC" id="3.4.-.-" evidence="3"/>
<keyword evidence="3" id="KW-0378">Hydrolase</keyword>
<reference evidence="6 7" key="1">
    <citation type="journal article" date="2024" name="IMA Fungus">
        <title>IMA Genome - F19 : A genome assembly and annotation guide to empower mycologists, including annotated draft genome sequences of Ceratocystis pirilliformis, Diaporthe australafricana, Fusarium ophioides, Paecilomyces lecythidis, and Sporothrix stenoceras.</title>
        <authorList>
            <person name="Aylward J."/>
            <person name="Wilson A.M."/>
            <person name="Visagie C.M."/>
            <person name="Spraker J."/>
            <person name="Barnes I."/>
            <person name="Buitendag C."/>
            <person name="Ceriani C."/>
            <person name="Del Mar Angel L."/>
            <person name="du Plessis D."/>
            <person name="Fuchs T."/>
            <person name="Gasser K."/>
            <person name="Kramer D."/>
            <person name="Li W."/>
            <person name="Munsamy K."/>
            <person name="Piso A."/>
            <person name="Price J.L."/>
            <person name="Sonnekus B."/>
            <person name="Thomas C."/>
            <person name="van der Nest A."/>
            <person name="van Dijk A."/>
            <person name="van Heerden A."/>
            <person name="van Vuuren N."/>
            <person name="Yilmaz N."/>
            <person name="Duong T.A."/>
            <person name="van der Merwe N.A."/>
            <person name="Wingfield M.J."/>
            <person name="Wingfield B.D."/>
        </authorList>
    </citation>
    <scope>NUCLEOTIDE SEQUENCE [LARGE SCALE GENOMIC DNA]</scope>
    <source>
        <strain evidence="6 7">CMW 12675</strain>
    </source>
</reference>
<evidence type="ECO:0000313" key="7">
    <source>
        <dbReference type="Proteomes" id="UP001583280"/>
    </source>
</evidence>
<keyword evidence="3" id="KW-0645">Protease</keyword>